<keyword evidence="2" id="KW-0547">Nucleotide-binding</keyword>
<sequence>MNAQLNSPPVPGPSWYAGVQASASEPAATTDRASASVLSNDNGKYPANASAQKLLCYLDNGELLVLHGRRLDPFVQEYEQFLKKASRPYRVSHVELAEIKALYGRAAVQEPTAAGDASTSARQQRIGEILRAAQALNASDMHFYVGRDFGEIRFRVNGLLETPRGYQLEPEEVHGYIATIYGSMLEAGGSANWFQPQIPQDGRIRQEFLDRNVLSGVRCATRPKDNGLLGIFRLLYTFRSVRNLAALGYLPEQEAVITRLLRRKVGMNILSGPTGSGKSTTLSTIFAMLVEHFSRQLHVLTVEDPVEYEIPGVNHTNVDRDEQNNPAWAKSIKNMMRLDPDICGVGEMRDHESAVAAFALATTGHGSYATLHANDAFAIVQRLLDLGVDPGLIFDPAVLTGLMNQGLAPTLCSCSAPWASRPATYDKQLADRVEATIKDTSQIRVAVGCEKCRYTGAAGRTVLAEVVETNLELMRVLRSGGAAEARALWVSKHGGITKSAHMLRRIQEGVIDPAHAEASIGPIDEDARMLSGG</sequence>
<evidence type="ECO:0000313" key="7">
    <source>
        <dbReference type="Proteomes" id="UP001306668"/>
    </source>
</evidence>
<comment type="similarity">
    <text evidence="1">Belongs to the GSP E family.</text>
</comment>
<dbReference type="Gene3D" id="3.40.50.300">
    <property type="entry name" value="P-loop containing nucleotide triphosphate hydrolases"/>
    <property type="match status" value="1"/>
</dbReference>
<evidence type="ECO:0000256" key="2">
    <source>
        <dbReference type="ARBA" id="ARBA00022741"/>
    </source>
</evidence>
<name>A0ABQ6QG01_9GAMM</name>
<evidence type="ECO:0000256" key="3">
    <source>
        <dbReference type="ARBA" id="ARBA00022840"/>
    </source>
</evidence>
<dbReference type="Gene3D" id="3.30.450.90">
    <property type="match status" value="1"/>
</dbReference>
<evidence type="ECO:0000313" key="6">
    <source>
        <dbReference type="EMBL" id="GMR28764.1"/>
    </source>
</evidence>
<evidence type="ECO:0000256" key="4">
    <source>
        <dbReference type="SAM" id="MobiDB-lite"/>
    </source>
</evidence>
<proteinExistence type="inferred from homology"/>
<comment type="caution">
    <text evidence="6">The sequence shown here is derived from an EMBL/GenBank/DDBJ whole genome shotgun (WGS) entry which is preliminary data.</text>
</comment>
<dbReference type="RefSeq" id="WP_338167959.1">
    <property type="nucleotide sequence ID" value="NZ_BTRJ01000034.1"/>
</dbReference>
<dbReference type="SUPFAM" id="SSF52540">
    <property type="entry name" value="P-loop containing nucleoside triphosphate hydrolases"/>
    <property type="match status" value="1"/>
</dbReference>
<keyword evidence="7" id="KW-1185">Reference proteome</keyword>
<feature type="compositionally biased region" description="Polar residues" evidence="4">
    <location>
        <begin position="31"/>
        <end position="42"/>
    </location>
</feature>
<evidence type="ECO:0000259" key="5">
    <source>
        <dbReference type="Pfam" id="PF00437"/>
    </source>
</evidence>
<keyword evidence="3" id="KW-0067">ATP-binding</keyword>
<evidence type="ECO:0000256" key="1">
    <source>
        <dbReference type="ARBA" id="ARBA00006611"/>
    </source>
</evidence>
<dbReference type="Proteomes" id="UP001306668">
    <property type="component" value="Unassembled WGS sequence"/>
</dbReference>
<dbReference type="InterPro" id="IPR027417">
    <property type="entry name" value="P-loop_NTPase"/>
</dbReference>
<reference evidence="7" key="1">
    <citation type="submission" date="2023-07" db="EMBL/GenBank/DDBJ databases">
        <title>Genome sequence of Stenotrophomonas sp. Alg010 isolated from Sargassum waste.</title>
        <authorList>
            <person name="Mohapatra"/>
            <person name="B.R."/>
        </authorList>
    </citation>
    <scope>NUCLEOTIDE SEQUENCE [LARGE SCALE GENOMIC DNA]</scope>
    <source>
        <strain evidence="7">Alg010</strain>
    </source>
</reference>
<dbReference type="PANTHER" id="PTHR30258:SF1">
    <property type="entry name" value="PROTEIN TRANSPORT PROTEIN HOFB HOMOLOG"/>
    <property type="match status" value="1"/>
</dbReference>
<feature type="region of interest" description="Disordered" evidence="4">
    <location>
        <begin position="1"/>
        <end position="42"/>
    </location>
</feature>
<dbReference type="Pfam" id="PF00437">
    <property type="entry name" value="T2SSE"/>
    <property type="match status" value="1"/>
</dbReference>
<dbReference type="PANTHER" id="PTHR30258">
    <property type="entry name" value="TYPE II SECRETION SYSTEM PROTEIN GSPE-RELATED"/>
    <property type="match status" value="1"/>
</dbReference>
<organism evidence="6 7">
    <name type="scientific">Stenotrophomonas sepilia</name>
    <dbReference type="NCBI Taxonomy" id="2860290"/>
    <lineage>
        <taxon>Bacteria</taxon>
        <taxon>Pseudomonadati</taxon>
        <taxon>Pseudomonadota</taxon>
        <taxon>Gammaproteobacteria</taxon>
        <taxon>Lysobacterales</taxon>
        <taxon>Lysobacteraceae</taxon>
        <taxon>Stenotrophomonas</taxon>
        <taxon>Stenotrophomonas maltophilia group</taxon>
    </lineage>
</organism>
<dbReference type="InterPro" id="IPR001482">
    <property type="entry name" value="T2SS/T4SS_dom"/>
</dbReference>
<accession>A0ABQ6QG01</accession>
<dbReference type="CDD" id="cd01129">
    <property type="entry name" value="PulE-GspE-like"/>
    <property type="match status" value="1"/>
</dbReference>
<gene>
    <name evidence="6" type="ORF">STENOSP10_29850</name>
</gene>
<protein>
    <submittedName>
        <fullName evidence="6">ATPase, T2SS/T4P/T4SS family</fullName>
    </submittedName>
</protein>
<dbReference type="EMBL" id="BTRJ01000034">
    <property type="protein sequence ID" value="GMR28764.1"/>
    <property type="molecule type" value="Genomic_DNA"/>
</dbReference>
<feature type="domain" description="Bacterial type II secretion system protein E" evidence="5">
    <location>
        <begin position="125"/>
        <end position="484"/>
    </location>
</feature>